<feature type="chain" id="PRO_5046491053" description="Outer membrane protein beta-barrel domain-containing protein" evidence="2">
    <location>
        <begin position="32"/>
        <end position="188"/>
    </location>
</feature>
<dbReference type="InterPro" id="IPR027385">
    <property type="entry name" value="Beta-barrel_OMP"/>
</dbReference>
<dbReference type="SUPFAM" id="SSF56925">
    <property type="entry name" value="OMPA-like"/>
    <property type="match status" value="1"/>
</dbReference>
<reference evidence="4 5" key="1">
    <citation type="submission" date="2017-03" db="EMBL/GenBank/DDBJ databases">
        <title>Genome sequencing of Shewanella japonica KCTC 22435.</title>
        <authorList>
            <person name="Kim K.M."/>
        </authorList>
    </citation>
    <scope>NUCLEOTIDE SEQUENCE [LARGE SCALE GENOMIC DNA]</scope>
    <source>
        <strain evidence="4 5">KCTC 22435</strain>
    </source>
</reference>
<dbReference type="Proteomes" id="UP000191820">
    <property type="component" value="Chromosome"/>
</dbReference>
<proteinExistence type="predicted"/>
<dbReference type="InterPro" id="IPR011250">
    <property type="entry name" value="OMP/PagP_B-barrel"/>
</dbReference>
<keyword evidence="1 2" id="KW-0732">Signal</keyword>
<evidence type="ECO:0000256" key="1">
    <source>
        <dbReference type="ARBA" id="ARBA00022729"/>
    </source>
</evidence>
<dbReference type="Pfam" id="PF13505">
    <property type="entry name" value="OMP_b-brl"/>
    <property type="match status" value="1"/>
</dbReference>
<dbReference type="EMBL" id="CP020472">
    <property type="protein sequence ID" value="ARD23920.1"/>
    <property type="molecule type" value="Genomic_DNA"/>
</dbReference>
<evidence type="ECO:0000259" key="3">
    <source>
        <dbReference type="Pfam" id="PF13505"/>
    </source>
</evidence>
<sequence>MIVFDEVTMMKINTILAATLCSSLMVANAQAADVDYFIGAGTGYQTDTINGDVIKDTDGLPIILRAGVVINEQHRVTGTFSYMEDKFSIGEQDYKHEQYSWLVSYDYLIPVAKNTQLFMGVTAGGNDNKVAGKASADFTWGGQAGFTYQWNEHFSSDLGYRYLEQDYSKNGVDIDNSQQVYLTLDYKF</sequence>
<accession>A0ABM6JQ15</accession>
<gene>
    <name evidence="4" type="ORF">SJ2017_3674</name>
</gene>
<organism evidence="4 5">
    <name type="scientific">Shewanella japonica</name>
    <dbReference type="NCBI Taxonomy" id="93973"/>
    <lineage>
        <taxon>Bacteria</taxon>
        <taxon>Pseudomonadati</taxon>
        <taxon>Pseudomonadota</taxon>
        <taxon>Gammaproteobacteria</taxon>
        <taxon>Alteromonadales</taxon>
        <taxon>Shewanellaceae</taxon>
        <taxon>Shewanella</taxon>
    </lineage>
</organism>
<evidence type="ECO:0000313" key="5">
    <source>
        <dbReference type="Proteomes" id="UP000191820"/>
    </source>
</evidence>
<feature type="domain" description="Outer membrane protein beta-barrel" evidence="3">
    <location>
        <begin position="18"/>
        <end position="188"/>
    </location>
</feature>
<protein>
    <recommendedName>
        <fullName evidence="3">Outer membrane protein beta-barrel domain-containing protein</fullName>
    </recommendedName>
</protein>
<dbReference type="Gene3D" id="2.40.160.20">
    <property type="match status" value="1"/>
</dbReference>
<evidence type="ECO:0000313" key="4">
    <source>
        <dbReference type="EMBL" id="ARD23920.1"/>
    </source>
</evidence>
<keyword evidence="5" id="KW-1185">Reference proteome</keyword>
<evidence type="ECO:0000256" key="2">
    <source>
        <dbReference type="SAM" id="SignalP"/>
    </source>
</evidence>
<feature type="signal peptide" evidence="2">
    <location>
        <begin position="1"/>
        <end position="31"/>
    </location>
</feature>
<name>A0ABM6JQ15_9GAMM</name>